<dbReference type="Proteomes" id="UP001157133">
    <property type="component" value="Unassembled WGS sequence"/>
</dbReference>
<gene>
    <name evidence="1" type="ORF">theurythT_23190</name>
</gene>
<organism evidence="1 2">
    <name type="scientific">Thalassotalea eurytherma</name>
    <dbReference type="NCBI Taxonomy" id="1144278"/>
    <lineage>
        <taxon>Bacteria</taxon>
        <taxon>Pseudomonadati</taxon>
        <taxon>Pseudomonadota</taxon>
        <taxon>Gammaproteobacteria</taxon>
        <taxon>Alteromonadales</taxon>
        <taxon>Colwelliaceae</taxon>
        <taxon>Thalassotalea</taxon>
    </lineage>
</organism>
<protein>
    <submittedName>
        <fullName evidence="1">Uncharacterized protein</fullName>
    </submittedName>
</protein>
<evidence type="ECO:0000313" key="2">
    <source>
        <dbReference type="Proteomes" id="UP001157133"/>
    </source>
</evidence>
<comment type="caution">
    <text evidence="1">The sequence shown here is derived from an EMBL/GenBank/DDBJ whole genome shotgun (WGS) entry which is preliminary data.</text>
</comment>
<dbReference type="EMBL" id="BSSU01000011">
    <property type="protein sequence ID" value="GLX82867.1"/>
    <property type="molecule type" value="Genomic_DNA"/>
</dbReference>
<name>A0ABQ6H5H9_9GAMM</name>
<proteinExistence type="predicted"/>
<accession>A0ABQ6H5H9</accession>
<reference evidence="1 2" key="1">
    <citation type="submission" date="2023-03" db="EMBL/GenBank/DDBJ databases">
        <title>Draft genome sequence of Thalassotalea eurytherma JCM 18482T.</title>
        <authorList>
            <person name="Sawabe T."/>
        </authorList>
    </citation>
    <scope>NUCLEOTIDE SEQUENCE [LARGE SCALE GENOMIC DNA]</scope>
    <source>
        <strain evidence="1 2">JCM 18482</strain>
    </source>
</reference>
<keyword evidence="2" id="KW-1185">Reference proteome</keyword>
<sequence>MKGQQPLIIQLTRFAPKHFISKDCVTDDHWQYNSCSHENDHEWFTGTCGLKNG</sequence>
<evidence type="ECO:0000313" key="1">
    <source>
        <dbReference type="EMBL" id="GLX82867.1"/>
    </source>
</evidence>